<name>A0ABR4B0H0_9LECA</name>
<organism evidence="2 3">
    <name type="scientific">Lepraria finkii</name>
    <dbReference type="NCBI Taxonomy" id="1340010"/>
    <lineage>
        <taxon>Eukaryota</taxon>
        <taxon>Fungi</taxon>
        <taxon>Dikarya</taxon>
        <taxon>Ascomycota</taxon>
        <taxon>Pezizomycotina</taxon>
        <taxon>Lecanoromycetes</taxon>
        <taxon>OSLEUM clade</taxon>
        <taxon>Lecanoromycetidae</taxon>
        <taxon>Lecanorales</taxon>
        <taxon>Lecanorineae</taxon>
        <taxon>Stereocaulaceae</taxon>
        <taxon>Lepraria</taxon>
    </lineage>
</organism>
<dbReference type="Proteomes" id="UP001590951">
    <property type="component" value="Unassembled WGS sequence"/>
</dbReference>
<gene>
    <name evidence="2" type="ORF">ABVK25_009280</name>
</gene>
<protein>
    <submittedName>
        <fullName evidence="2">Uncharacterized protein</fullName>
    </submittedName>
</protein>
<keyword evidence="3" id="KW-1185">Reference proteome</keyword>
<feature type="signal peptide" evidence="1">
    <location>
        <begin position="1"/>
        <end position="22"/>
    </location>
</feature>
<feature type="chain" id="PRO_5045759456" evidence="1">
    <location>
        <begin position="23"/>
        <end position="337"/>
    </location>
</feature>
<comment type="caution">
    <text evidence="2">The sequence shown here is derived from an EMBL/GenBank/DDBJ whole genome shotgun (WGS) entry which is preliminary data.</text>
</comment>
<sequence>MRYSKISPIFVLAFIIVALAAATPLQKPTANNSLSSLGNNSSAFVLQTNSSQSAPRTPPDPPPSFDSELVVNIQKPLNPRDVYLVAVEAMYQFAQREWGEEVLGQTTIFRPGSNVEIIVKNTQRALDFDQLEVSHVIIGLYRGVLQMVNHPDWFEGVITMTVEGDQVGTMTIQTMHAGVDLNSTTSINATTGNIATARSLNARALVRGQYTDPHHQQFQLNWEYDNSPYGLMEQNIIFTAVLGGLADAAVHSPHESILQVNAISAGVGEGPPAYWCAFHIATDYDRIQMTYSLTTRTLRDTAGYLMVEQNRFGDMSLDVLYGGRNIAYALVSKMGPD</sequence>
<evidence type="ECO:0000313" key="2">
    <source>
        <dbReference type="EMBL" id="KAL2050446.1"/>
    </source>
</evidence>
<reference evidence="2 3" key="1">
    <citation type="submission" date="2024-09" db="EMBL/GenBank/DDBJ databases">
        <title>Rethinking Asexuality: The Enigmatic Case of Functional Sexual Genes in Lepraria (Stereocaulaceae).</title>
        <authorList>
            <person name="Doellman M."/>
            <person name="Sun Y."/>
            <person name="Barcenas-Pena A."/>
            <person name="Lumbsch H.T."/>
            <person name="Grewe F."/>
        </authorList>
    </citation>
    <scope>NUCLEOTIDE SEQUENCE [LARGE SCALE GENOMIC DNA]</scope>
    <source>
        <strain evidence="2 3">Grewe 0041</strain>
    </source>
</reference>
<proteinExistence type="predicted"/>
<dbReference type="EMBL" id="JBHFEH010000047">
    <property type="protein sequence ID" value="KAL2050446.1"/>
    <property type="molecule type" value="Genomic_DNA"/>
</dbReference>
<evidence type="ECO:0000313" key="3">
    <source>
        <dbReference type="Proteomes" id="UP001590951"/>
    </source>
</evidence>
<evidence type="ECO:0000256" key="1">
    <source>
        <dbReference type="SAM" id="SignalP"/>
    </source>
</evidence>
<keyword evidence="1" id="KW-0732">Signal</keyword>
<accession>A0ABR4B0H0</accession>